<evidence type="ECO:0000256" key="4">
    <source>
        <dbReference type="ARBA" id="ARBA00022825"/>
    </source>
</evidence>
<evidence type="ECO:0000313" key="8">
    <source>
        <dbReference type="Proteomes" id="UP000426246"/>
    </source>
</evidence>
<dbReference type="OrthoDB" id="9758917at2"/>
<dbReference type="CDD" id="cd06779">
    <property type="entry name" value="cpPDZ_Deg_HtrA-like"/>
    <property type="match status" value="1"/>
</dbReference>
<dbReference type="Gene3D" id="2.30.42.10">
    <property type="match status" value="1"/>
</dbReference>
<dbReference type="Proteomes" id="UP000426246">
    <property type="component" value="Chromosome"/>
</dbReference>
<keyword evidence="2" id="KW-0645">Protease</keyword>
<dbReference type="Pfam" id="PF13180">
    <property type="entry name" value="PDZ_2"/>
    <property type="match status" value="1"/>
</dbReference>
<evidence type="ECO:0000259" key="6">
    <source>
        <dbReference type="PROSITE" id="PS50106"/>
    </source>
</evidence>
<organism evidence="7 8">
    <name type="scientific">Paenibacillus psychroresistens</name>
    <dbReference type="NCBI Taxonomy" id="1778678"/>
    <lineage>
        <taxon>Bacteria</taxon>
        <taxon>Bacillati</taxon>
        <taxon>Bacillota</taxon>
        <taxon>Bacilli</taxon>
        <taxon>Bacillales</taxon>
        <taxon>Paenibacillaceae</taxon>
        <taxon>Paenibacillus</taxon>
    </lineage>
</organism>
<feature type="chain" id="PRO_5025348482" evidence="5">
    <location>
        <begin position="20"/>
        <end position="815"/>
    </location>
</feature>
<evidence type="ECO:0000256" key="1">
    <source>
        <dbReference type="ARBA" id="ARBA00010541"/>
    </source>
</evidence>
<dbReference type="SUPFAM" id="SSF50156">
    <property type="entry name" value="PDZ domain-like"/>
    <property type="match status" value="1"/>
</dbReference>
<gene>
    <name evidence="7" type="ORF">EHS13_05950</name>
</gene>
<dbReference type="KEGG" id="ppsc:EHS13_05950"/>
<proteinExistence type="inferred from homology"/>
<keyword evidence="5" id="KW-0732">Signal</keyword>
<dbReference type="SUPFAM" id="SSF50494">
    <property type="entry name" value="Trypsin-like serine proteases"/>
    <property type="match status" value="1"/>
</dbReference>
<dbReference type="Gene3D" id="2.40.10.10">
    <property type="entry name" value="Trypsin-like serine proteases"/>
    <property type="match status" value="2"/>
</dbReference>
<evidence type="ECO:0000256" key="5">
    <source>
        <dbReference type="SAM" id="SignalP"/>
    </source>
</evidence>
<keyword evidence="4" id="KW-0720">Serine protease</keyword>
<evidence type="ECO:0000256" key="3">
    <source>
        <dbReference type="ARBA" id="ARBA00022801"/>
    </source>
</evidence>
<feature type="signal peptide" evidence="5">
    <location>
        <begin position="1"/>
        <end position="19"/>
    </location>
</feature>
<comment type="similarity">
    <text evidence="1">Belongs to the peptidase S1C family.</text>
</comment>
<dbReference type="PROSITE" id="PS50106">
    <property type="entry name" value="PDZ"/>
    <property type="match status" value="1"/>
</dbReference>
<keyword evidence="8" id="KW-1185">Reference proteome</keyword>
<dbReference type="GO" id="GO:0006508">
    <property type="term" value="P:proteolysis"/>
    <property type="evidence" value="ECO:0007669"/>
    <property type="project" value="UniProtKB-KW"/>
</dbReference>
<evidence type="ECO:0000313" key="7">
    <source>
        <dbReference type="EMBL" id="QGQ99968.1"/>
    </source>
</evidence>
<accession>A0A6B8RYE9</accession>
<dbReference type="Gene3D" id="3.40.1000.10">
    <property type="entry name" value="Mog1/PsbP, alpha/beta/alpha sandwich"/>
    <property type="match status" value="1"/>
</dbReference>
<evidence type="ECO:0000256" key="2">
    <source>
        <dbReference type="ARBA" id="ARBA00022670"/>
    </source>
</evidence>
<sequence>MVICLLALGMLQGSQSANADDASSTMTVPQVIEKAKPFVVAIIGKPTESEDPYGYGIDSSSNRFDLAHGTGVIVGADGVILTNAHVVKNMKNIVVVTSDGKTYPGKTTHYDEVSDLALVKIDAQGLPVATFGVQSSIRVGDPVLAIGTPISFALRNSVTQGIVSGMERTINSEYLLLQTDAAINAGNSGGALLNMKGEVIGINALKFSSVGVDSLGFAIPVDTVQYVLKQFLAYGKVKRPYLGMELEEGWEAVVGLPTVSALNVAYIEPDSPAANAGIKQGDTLVSVNSDPISSLVELNEIMKKYLPGDTVKLNMKSGGADVVREVILGEDLTGTIWKQGEDGAYIDADQGKTAIGDSHFGWSMNYPAELVKLDGYGDENTIFGDAKGEFAISIQVEEKAKDVSVNGLLRKTAAMNEGMIFEKKYVDTAIVPYALVTGKISGEGYYVSRAFHKEDRIYYITLFVNTEENYKNPFKLNGYLQLMDSFSLTFDKSNTALKDISSFKDFKTITSDYGVSFDLPSEWTSFYDETSLSFADKTREQFLSVEITSASSGDTLKAWTSRQEKLFTDSFVTAYRKISALSDKVVSGVPASGIQSSSTMDSKTWQTTQTYYVIKDKYKYSFIFAFDEHKKAADMKALVDQVMDSVKIQKDTMDTSIGFIQDEADIAVANATLAYTNKKYKYTVHIPETWFSSEYGLKKDMPAQTYYFTGGTVNINTDDKTSLEDIWKKAEAGYKLSTKNDKNYKYKVTSENKFGVAVKKVEISYNPKDGPYKETQYIFKKNEIVYKIVLNINDAVHTEQNDSLIKQVWTTFQVQ</sequence>
<dbReference type="Pfam" id="PF13365">
    <property type="entry name" value="Trypsin_2"/>
    <property type="match status" value="1"/>
</dbReference>
<dbReference type="SMART" id="SM00228">
    <property type="entry name" value="PDZ"/>
    <property type="match status" value="1"/>
</dbReference>
<name>A0A6B8RYE9_9BACL</name>
<dbReference type="InterPro" id="IPR043504">
    <property type="entry name" value="Peptidase_S1_PA_chymotrypsin"/>
</dbReference>
<protein>
    <submittedName>
        <fullName evidence="7">PDZ domain-containing protein</fullName>
    </submittedName>
</protein>
<dbReference type="InterPro" id="IPR009003">
    <property type="entry name" value="Peptidase_S1_PA"/>
</dbReference>
<dbReference type="GO" id="GO:0004252">
    <property type="term" value="F:serine-type endopeptidase activity"/>
    <property type="evidence" value="ECO:0007669"/>
    <property type="project" value="InterPro"/>
</dbReference>
<dbReference type="InterPro" id="IPR001478">
    <property type="entry name" value="PDZ"/>
</dbReference>
<dbReference type="InterPro" id="IPR036034">
    <property type="entry name" value="PDZ_sf"/>
</dbReference>
<dbReference type="AlphaFoldDB" id="A0A6B8RYE9"/>
<dbReference type="EMBL" id="CP034235">
    <property type="protein sequence ID" value="QGQ99968.1"/>
    <property type="molecule type" value="Genomic_DNA"/>
</dbReference>
<keyword evidence="3" id="KW-0378">Hydrolase</keyword>
<dbReference type="InterPro" id="IPR001940">
    <property type="entry name" value="Peptidase_S1C"/>
</dbReference>
<feature type="domain" description="PDZ" evidence="6">
    <location>
        <begin position="231"/>
        <end position="295"/>
    </location>
</feature>
<dbReference type="PRINTS" id="PR00834">
    <property type="entry name" value="PROTEASES2C"/>
</dbReference>
<reference evidence="8" key="1">
    <citation type="submission" date="2018-11" db="EMBL/GenBank/DDBJ databases">
        <title>Complete genome sequence of Paenibacillus sp. ML311-T8.</title>
        <authorList>
            <person name="Nam Y.-D."/>
            <person name="Kang J."/>
            <person name="Chung W.-H."/>
            <person name="Park Y.S."/>
        </authorList>
    </citation>
    <scope>NUCLEOTIDE SEQUENCE [LARGE SCALE GENOMIC DNA]</scope>
    <source>
        <strain evidence="8">ML311-T8</strain>
    </source>
</reference>
<dbReference type="PANTHER" id="PTHR22939:SF129">
    <property type="entry name" value="SERINE PROTEASE HTRA2, MITOCHONDRIAL"/>
    <property type="match status" value="1"/>
</dbReference>
<dbReference type="PANTHER" id="PTHR22939">
    <property type="entry name" value="SERINE PROTEASE FAMILY S1C HTRA-RELATED"/>
    <property type="match status" value="1"/>
</dbReference>